<proteinExistence type="predicted"/>
<comment type="caution">
    <text evidence="2">The sequence shown here is derived from an EMBL/GenBank/DDBJ whole genome shotgun (WGS) entry which is preliminary data.</text>
</comment>
<evidence type="ECO:0000313" key="3">
    <source>
        <dbReference type="Proteomes" id="UP001594351"/>
    </source>
</evidence>
<dbReference type="PANTHER" id="PTHR11365">
    <property type="entry name" value="5-OXOPROLINASE RELATED"/>
    <property type="match status" value="1"/>
</dbReference>
<protein>
    <submittedName>
        <fullName evidence="2">Hydantoinase B/oxoprolinase family protein</fullName>
    </submittedName>
</protein>
<dbReference type="PANTHER" id="PTHR11365:SF23">
    <property type="entry name" value="HYPOTHETICAL 5-OXOPROLINASE (EUROFUNG)-RELATED"/>
    <property type="match status" value="1"/>
</dbReference>
<keyword evidence="3" id="KW-1185">Reference proteome</keyword>
<reference evidence="2 3" key="1">
    <citation type="submission" date="2024-09" db="EMBL/GenBank/DDBJ databases">
        <title>Laminarin stimulates single cell rates of sulfate reduction while oxygen inhibits transcriptomic activity in coastal marine sediment.</title>
        <authorList>
            <person name="Lindsay M."/>
            <person name="Orcutt B."/>
            <person name="Emerson D."/>
            <person name="Stepanauskas R."/>
            <person name="D'Angelo T."/>
        </authorList>
    </citation>
    <scope>NUCLEOTIDE SEQUENCE [LARGE SCALE GENOMIC DNA]</scope>
    <source>
        <strain evidence="2">SAG AM-311-K15</strain>
    </source>
</reference>
<accession>A0ABV6YSS4</accession>
<name>A0ABV6YSS4_UNCC1</name>
<evidence type="ECO:0000259" key="1">
    <source>
        <dbReference type="Pfam" id="PF02538"/>
    </source>
</evidence>
<dbReference type="EMBL" id="JBHPBY010000027">
    <property type="protein sequence ID" value="MFC1849236.1"/>
    <property type="molecule type" value="Genomic_DNA"/>
</dbReference>
<dbReference type="InterPro" id="IPR003692">
    <property type="entry name" value="Hydantoinase_B"/>
</dbReference>
<evidence type="ECO:0000313" key="2">
    <source>
        <dbReference type="EMBL" id="MFC1849236.1"/>
    </source>
</evidence>
<gene>
    <name evidence="2" type="ORF">ACFL27_03405</name>
</gene>
<sequence>MPVSRTQLLEWIKPEAFTAAELEYIKLLKPGDYEIYSEKLSTIVDEAAEVFVKTGVTSMLHSGDLVVGIYSPAGDMIVASCGTYLHAVTAQLPIKYVLGAFQEEPTVGIKEGDIFYCNDGLYGGIHNPDQIAFMPIFFEGTLIAWSCAAVHQAETGAVEPGGMPLSAKSRHYEGMKLSPIKIGENYQIRADLMEMMENMISRAPRMQVIDVRARVTAANRIRIRIQEFVAAIEPAVLWGLFRQMLLNSEQGARKRISDWPDGKFSAVSFSDTLGTVESLVRTKLTIIKQGDHLTFDFSGTSPENEGPVNAFAHITAAHTAIYLYAYAFHDLPITSGTFAPLDFIIPQGSLLNAGSEAAISQSVYACWQLTTLTPIVFSKMMYGSKQRELVTSAAGNNHTVPFVYAGINQWGVKIADLLGYPFNAEGGGARSDMDGVDCYGFPYAHYGRGPDVEDVENETMFLHLFQNELIDSGGPGKYRGGTAVQTMLLLHHTPRAFINTMGVTSRITVGQGLFGGYPPPIVPGVQISGSDVVELFQAEKAVPRDIIELARDKVIHGDYRFERTARPSRLLMKGDLISAIGSGGGGYGDALERDPLLVMKDVKQKRISYQAARDIYKVALDPDTGHCDLEETQKMRQAERKDRLTRGKPYAEFIKEWSLLKPPDEMLINYGTWPDAKANRPIIRI</sequence>
<dbReference type="Pfam" id="PF02538">
    <property type="entry name" value="Hydantoinase_B"/>
    <property type="match status" value="1"/>
</dbReference>
<dbReference type="InterPro" id="IPR045079">
    <property type="entry name" value="Oxoprolinase-like"/>
</dbReference>
<feature type="domain" description="Hydantoinase B/oxoprolinase" evidence="1">
    <location>
        <begin position="32"/>
        <end position="589"/>
    </location>
</feature>
<dbReference type="Proteomes" id="UP001594351">
    <property type="component" value="Unassembled WGS sequence"/>
</dbReference>
<organism evidence="2 3">
    <name type="scientific">candidate division CSSED10-310 bacterium</name>
    <dbReference type="NCBI Taxonomy" id="2855610"/>
    <lineage>
        <taxon>Bacteria</taxon>
        <taxon>Bacteria division CSSED10-310</taxon>
    </lineage>
</organism>